<dbReference type="InterPro" id="IPR015889">
    <property type="entry name" value="Intradiol_dOase_core"/>
</dbReference>
<dbReference type="PANTHER" id="PTHR34315">
    <property type="match status" value="1"/>
</dbReference>
<dbReference type="AlphaFoldDB" id="A0AAD6IPG1"/>
<organism evidence="3 4">
    <name type="scientific">Drechslerella dactyloides</name>
    <name type="common">Nematode-trapping fungus</name>
    <name type="synonym">Arthrobotrys dactyloides</name>
    <dbReference type="NCBI Taxonomy" id="74499"/>
    <lineage>
        <taxon>Eukaryota</taxon>
        <taxon>Fungi</taxon>
        <taxon>Dikarya</taxon>
        <taxon>Ascomycota</taxon>
        <taxon>Pezizomycotina</taxon>
        <taxon>Orbiliomycetes</taxon>
        <taxon>Orbiliales</taxon>
        <taxon>Orbiliaceae</taxon>
        <taxon>Drechslerella</taxon>
    </lineage>
</organism>
<evidence type="ECO:0000313" key="4">
    <source>
        <dbReference type="Proteomes" id="UP001221413"/>
    </source>
</evidence>
<name>A0AAD6IPG1_DREDA</name>
<dbReference type="Pfam" id="PF00775">
    <property type="entry name" value="Dioxygenase_C"/>
    <property type="match status" value="1"/>
</dbReference>
<comment type="caution">
    <text evidence="3">The sequence shown here is derived from an EMBL/GenBank/DDBJ whole genome shotgun (WGS) entry which is preliminary data.</text>
</comment>
<dbReference type="GO" id="GO:0016702">
    <property type="term" value="F:oxidoreductase activity, acting on single donors with incorporation of molecular oxygen, incorporation of two atoms of oxygen"/>
    <property type="evidence" value="ECO:0007669"/>
    <property type="project" value="InterPro"/>
</dbReference>
<feature type="compositionally biased region" description="Polar residues" evidence="1">
    <location>
        <begin position="388"/>
        <end position="415"/>
    </location>
</feature>
<accession>A0AAD6IPG1</accession>
<proteinExistence type="predicted"/>
<evidence type="ECO:0000313" key="3">
    <source>
        <dbReference type="EMBL" id="KAJ6255914.1"/>
    </source>
</evidence>
<sequence>MRYSISTVLAASGVLFQAASVFGHGDESHEAIHKRNEYISRRSLAACRDNIDAKALFERSVQRRTDLLNHIRRKRGLTARSLADSHRIAKRDFDSSSKIDHNNTFADATWDVDSSVLFGGNSSCLLTPEVTEGPFFVSGEYVRSDITDNQAGVELYLDIQVINTNTCKPVSSAYFDAWHTNATGIYSGVVNSGNGNGNADPSNINTTFCRGVQFTDSDGVIKFKTIFPGHYAGRTTHIHIMSQQGGTVYPNGTYSGHGIVTHVGQLFFDEALRTAVEKVAPYNTNTQRNILNSQDGIAIQQAENDYDPFMKYAYLGDSAADGLLAWITVGVDPDSEHNPYVAVELTKDGGVPVGNYGIVGTGEEADEVPSGKPEAPPPPKNNREPENTSVTSYSKRTTAAGTSGNTMSSPASPTPSFVAESAHALGSIFNYISEHWDSMKTGFLKLALLALGASAVPFNGGYVPSIGPFGLSITTSDPSMDHMYLTPTYETNSSQVVLVLSNTPDRSFYWVPNSANPVPPGPYLPQGTLLYEVKFHTAAYNLTLDLAPYNSSQALYTPVILRTEAEVGTPFAHSAAHSLPGVIFLNDTTEFLECRDSYSFNLNWQTNFDPAHMGQIDYNCRPVIVSISYQ</sequence>
<evidence type="ECO:0000259" key="2">
    <source>
        <dbReference type="Pfam" id="PF00775"/>
    </source>
</evidence>
<dbReference type="SUPFAM" id="SSF49482">
    <property type="entry name" value="Aromatic compound dioxygenase"/>
    <property type="match status" value="1"/>
</dbReference>
<dbReference type="EMBL" id="JAQGDS010000017">
    <property type="protein sequence ID" value="KAJ6255914.1"/>
    <property type="molecule type" value="Genomic_DNA"/>
</dbReference>
<dbReference type="CDD" id="cd03457">
    <property type="entry name" value="intradiol_dioxygenase_like"/>
    <property type="match status" value="1"/>
</dbReference>
<protein>
    <recommendedName>
        <fullName evidence="2">Intradiol ring-cleavage dioxygenases domain-containing protein</fullName>
    </recommendedName>
</protein>
<dbReference type="Proteomes" id="UP001221413">
    <property type="component" value="Unassembled WGS sequence"/>
</dbReference>
<evidence type="ECO:0000256" key="1">
    <source>
        <dbReference type="SAM" id="MobiDB-lite"/>
    </source>
</evidence>
<reference evidence="3" key="1">
    <citation type="submission" date="2023-01" db="EMBL/GenBank/DDBJ databases">
        <title>The chitinases involved in constricting ring structure development in the nematode-trapping fungus Drechslerella dactyloides.</title>
        <authorList>
            <person name="Wang R."/>
            <person name="Zhang L."/>
            <person name="Tang P."/>
            <person name="Li S."/>
            <person name="Liang L."/>
        </authorList>
    </citation>
    <scope>NUCLEOTIDE SEQUENCE</scope>
    <source>
        <strain evidence="3">YMF1.00031</strain>
    </source>
</reference>
<feature type="domain" description="Intradiol ring-cleavage dioxygenases" evidence="2">
    <location>
        <begin position="142"/>
        <end position="235"/>
    </location>
</feature>
<keyword evidence="4" id="KW-1185">Reference proteome</keyword>
<dbReference type="Gene3D" id="2.60.130.10">
    <property type="entry name" value="Aromatic compound dioxygenase"/>
    <property type="match status" value="1"/>
</dbReference>
<dbReference type="InterPro" id="IPR000627">
    <property type="entry name" value="Intradiol_dOase_C"/>
</dbReference>
<dbReference type="PANTHER" id="PTHR34315:SF1">
    <property type="entry name" value="INTRADIOL RING-CLEAVAGE DIOXYGENASES DOMAIN-CONTAINING PROTEIN-RELATED"/>
    <property type="match status" value="1"/>
</dbReference>
<gene>
    <name evidence="3" type="ORF">Dda_9373</name>
</gene>
<feature type="region of interest" description="Disordered" evidence="1">
    <location>
        <begin position="355"/>
        <end position="416"/>
    </location>
</feature>
<dbReference type="GO" id="GO:0008199">
    <property type="term" value="F:ferric iron binding"/>
    <property type="evidence" value="ECO:0007669"/>
    <property type="project" value="InterPro"/>
</dbReference>